<dbReference type="KEGG" id="vg:77951925"/>
<protein>
    <submittedName>
        <fullName evidence="3">Uncharacterized protein</fullName>
    </submittedName>
</protein>
<organism evidence="3 4">
    <name type="scientific">Gordonia phage Chidiebere</name>
    <dbReference type="NCBI Taxonomy" id="2656530"/>
    <lineage>
        <taxon>Viruses</taxon>
        <taxon>Duplodnaviria</taxon>
        <taxon>Heunggongvirae</taxon>
        <taxon>Uroviricota</taxon>
        <taxon>Caudoviricetes</taxon>
        <taxon>Chidieberevirus</taxon>
        <taxon>Chidieberevirus chidiebere</taxon>
    </lineage>
</organism>
<evidence type="ECO:0000313" key="3">
    <source>
        <dbReference type="EMBL" id="QGJ92971.1"/>
    </source>
</evidence>
<keyword evidence="1" id="KW-0175">Coiled coil</keyword>
<evidence type="ECO:0000256" key="2">
    <source>
        <dbReference type="SAM" id="MobiDB-lite"/>
    </source>
</evidence>
<dbReference type="RefSeq" id="YP_010675599.1">
    <property type="nucleotide sequence ID" value="NC_071005.1"/>
</dbReference>
<gene>
    <name evidence="3" type="primary">81</name>
    <name evidence="3" type="ORF">PBI_CHIDIEBERE_81</name>
</gene>
<dbReference type="GeneID" id="77951925"/>
<dbReference type="EMBL" id="MN586022">
    <property type="protein sequence ID" value="QGJ92971.1"/>
    <property type="molecule type" value="Genomic_DNA"/>
</dbReference>
<sequence>MALKKPSNAKDLPRKKRGGARPTAPRQQVQEETSGIEGQIVRISDLRKRADDLKAVIDQEQAELLAAMEESGLNSAQTTDPATGDVVQATVVKGEIVTTDDTKLKKRVGATVWNKITTRTLDKGLLDSAIKAGTVSDVDLAASSTVRQRKPFIKITRK</sequence>
<keyword evidence="4" id="KW-1185">Reference proteome</keyword>
<dbReference type="Proteomes" id="UP000423645">
    <property type="component" value="Segment"/>
</dbReference>
<reference evidence="3 4" key="1">
    <citation type="submission" date="2019-10" db="EMBL/GenBank/DDBJ databases">
        <authorList>
            <person name="Zack K.M."/>
            <person name="Garlena R.A."/>
            <person name="Russell D.A."/>
            <person name="Pope W.H."/>
            <person name="Jacobs-Sera D."/>
            <person name="Hatfull G.F."/>
        </authorList>
    </citation>
    <scope>NUCLEOTIDE SEQUENCE [LARGE SCALE GENOMIC DNA]</scope>
</reference>
<evidence type="ECO:0000313" key="4">
    <source>
        <dbReference type="Proteomes" id="UP000423645"/>
    </source>
</evidence>
<name>A0A649VL35_9CAUD</name>
<accession>A0A649VL35</accession>
<feature type="region of interest" description="Disordered" evidence="2">
    <location>
        <begin position="1"/>
        <end position="37"/>
    </location>
</feature>
<proteinExistence type="predicted"/>
<feature type="coiled-coil region" evidence="1">
    <location>
        <begin position="43"/>
        <end position="70"/>
    </location>
</feature>
<evidence type="ECO:0000256" key="1">
    <source>
        <dbReference type="SAM" id="Coils"/>
    </source>
</evidence>